<dbReference type="EnsemblMetazoa" id="GPPI046704-RA">
    <property type="protein sequence ID" value="GPPI046704-PA"/>
    <property type="gene ID" value="GPPI046704"/>
</dbReference>
<evidence type="ECO:0000256" key="1">
    <source>
        <dbReference type="SAM" id="Phobius"/>
    </source>
</evidence>
<feature type="transmembrane region" description="Helical" evidence="1">
    <location>
        <begin position="12"/>
        <end position="31"/>
    </location>
</feature>
<sequence length="68" mass="7843">MLIGVMKVLLSLILSLMFTVSLVNLVILIWSEYPMFGSDAPLTTVNQWLEENNLTEYKQLFKDKDVHV</sequence>
<dbReference type="AlphaFoldDB" id="A0A1B0C1N3"/>
<accession>A0A1B0C1N3</accession>
<reference evidence="2" key="2">
    <citation type="submission" date="2020-05" db="UniProtKB">
        <authorList>
            <consortium name="EnsemblMetazoa"/>
        </authorList>
    </citation>
    <scope>IDENTIFICATION</scope>
    <source>
        <strain evidence="2">IAEA</strain>
    </source>
</reference>
<keyword evidence="1" id="KW-1133">Transmembrane helix</keyword>
<name>A0A1B0C1N3_9MUSC</name>
<dbReference type="VEuPathDB" id="VectorBase:GPPI046704"/>
<keyword evidence="1" id="KW-0472">Membrane</keyword>
<organism evidence="2 3">
    <name type="scientific">Glossina palpalis gambiensis</name>
    <dbReference type="NCBI Taxonomy" id="67801"/>
    <lineage>
        <taxon>Eukaryota</taxon>
        <taxon>Metazoa</taxon>
        <taxon>Ecdysozoa</taxon>
        <taxon>Arthropoda</taxon>
        <taxon>Hexapoda</taxon>
        <taxon>Insecta</taxon>
        <taxon>Pterygota</taxon>
        <taxon>Neoptera</taxon>
        <taxon>Endopterygota</taxon>
        <taxon>Diptera</taxon>
        <taxon>Brachycera</taxon>
        <taxon>Muscomorpha</taxon>
        <taxon>Hippoboscoidea</taxon>
        <taxon>Glossinidae</taxon>
        <taxon>Glossina</taxon>
    </lineage>
</organism>
<dbReference type="Proteomes" id="UP000092460">
    <property type="component" value="Unassembled WGS sequence"/>
</dbReference>
<evidence type="ECO:0000313" key="2">
    <source>
        <dbReference type="EnsemblMetazoa" id="GPPI046704-PA"/>
    </source>
</evidence>
<protein>
    <submittedName>
        <fullName evidence="2">Uncharacterized protein</fullName>
    </submittedName>
</protein>
<dbReference type="EMBL" id="JXJN01024136">
    <property type="status" value="NOT_ANNOTATED_CDS"/>
    <property type="molecule type" value="Genomic_DNA"/>
</dbReference>
<evidence type="ECO:0000313" key="3">
    <source>
        <dbReference type="Proteomes" id="UP000092460"/>
    </source>
</evidence>
<keyword evidence="1" id="KW-0812">Transmembrane</keyword>
<reference evidence="3" key="1">
    <citation type="submission" date="2015-01" db="EMBL/GenBank/DDBJ databases">
        <authorList>
            <person name="Aksoy S."/>
            <person name="Warren W."/>
            <person name="Wilson R.K."/>
        </authorList>
    </citation>
    <scope>NUCLEOTIDE SEQUENCE [LARGE SCALE GENOMIC DNA]</scope>
    <source>
        <strain evidence="3">IAEA</strain>
    </source>
</reference>
<keyword evidence="3" id="KW-1185">Reference proteome</keyword>
<proteinExistence type="predicted"/>